<proteinExistence type="predicted"/>
<keyword evidence="2" id="KW-1185">Reference proteome</keyword>
<accession>A0A1T5AF04</accession>
<dbReference type="OrthoDB" id="9796999at2"/>
<dbReference type="EMBL" id="FUYR01000001">
    <property type="protein sequence ID" value="SKB33506.1"/>
    <property type="molecule type" value="Genomic_DNA"/>
</dbReference>
<dbReference type="STRING" id="572036.SAMN05661099_0649"/>
<name>A0A1T5AF04_9SPHI</name>
<dbReference type="RefSeq" id="WP_079701211.1">
    <property type="nucleotide sequence ID" value="NZ_FUYR01000001.1"/>
</dbReference>
<dbReference type="Pfam" id="PF13376">
    <property type="entry name" value="OmdA"/>
    <property type="match status" value="1"/>
</dbReference>
<dbReference type="Proteomes" id="UP000189981">
    <property type="component" value="Unassembled WGS sequence"/>
</dbReference>
<organism evidence="1 2">
    <name type="scientific">Daejeonella lutea</name>
    <dbReference type="NCBI Taxonomy" id="572036"/>
    <lineage>
        <taxon>Bacteria</taxon>
        <taxon>Pseudomonadati</taxon>
        <taxon>Bacteroidota</taxon>
        <taxon>Sphingobacteriia</taxon>
        <taxon>Sphingobacteriales</taxon>
        <taxon>Sphingobacteriaceae</taxon>
        <taxon>Daejeonella</taxon>
    </lineage>
</organism>
<evidence type="ECO:0000313" key="2">
    <source>
        <dbReference type="Proteomes" id="UP000189981"/>
    </source>
</evidence>
<dbReference type="AlphaFoldDB" id="A0A1T5AF04"/>
<gene>
    <name evidence="1" type="ORF">SAMN05661099_0649</name>
</gene>
<protein>
    <submittedName>
        <fullName evidence="1">Uncharacterized conserved protein YdeI, YjbR/CyaY-like superfamily, DUF1801 family</fullName>
    </submittedName>
</protein>
<evidence type="ECO:0000313" key="1">
    <source>
        <dbReference type="EMBL" id="SKB33506.1"/>
    </source>
</evidence>
<reference evidence="2" key="1">
    <citation type="submission" date="2017-02" db="EMBL/GenBank/DDBJ databases">
        <authorList>
            <person name="Varghese N."/>
            <person name="Submissions S."/>
        </authorList>
    </citation>
    <scope>NUCLEOTIDE SEQUENCE [LARGE SCALE GENOMIC DNA]</scope>
    <source>
        <strain evidence="2">DSM 22385</strain>
    </source>
</reference>
<sequence>MDLELKDGLPVLSFETTAAFSEWIEAHISDVGLWLKIAKKGSGRVTISYAEGLDVALCYGWIDGQKQTYDEQYFLQRFTPRRAKSVWSKINVAKIAELEKAGRMKPAGLAAVDAAKADGRWDAAYAGPATMTMPEDFAAALEANTKAKAFWATLNKANTFAFNYRIRGTKNPELRKSKIEKFVAMLSEEIKIHG</sequence>